<dbReference type="GO" id="GO:0016747">
    <property type="term" value="F:acyltransferase activity, transferring groups other than amino-acyl groups"/>
    <property type="evidence" value="ECO:0007669"/>
    <property type="project" value="InterPro"/>
</dbReference>
<organism evidence="2 3">
    <name type="scientific">Faecalicoccus pleomorphus</name>
    <dbReference type="NCBI Taxonomy" id="1323"/>
    <lineage>
        <taxon>Bacteria</taxon>
        <taxon>Bacillati</taxon>
        <taxon>Bacillota</taxon>
        <taxon>Erysipelotrichia</taxon>
        <taxon>Erysipelotrichales</taxon>
        <taxon>Erysipelotrichaceae</taxon>
        <taxon>Faecalicoccus</taxon>
    </lineage>
</organism>
<dbReference type="RefSeq" id="WP_022789952.1">
    <property type="nucleotide sequence ID" value="NZ_UHFX01000003.1"/>
</dbReference>
<dbReference type="SUPFAM" id="SSF51161">
    <property type="entry name" value="Trimeric LpxA-like enzymes"/>
    <property type="match status" value="1"/>
</dbReference>
<dbReference type="CDD" id="cd04645">
    <property type="entry name" value="LbH_gamma_CA_like"/>
    <property type="match status" value="1"/>
</dbReference>
<dbReference type="OrthoDB" id="9803036at2"/>
<dbReference type="Pfam" id="PF13420">
    <property type="entry name" value="Acetyltransf_4"/>
    <property type="match status" value="1"/>
</dbReference>
<dbReference type="GeneID" id="77461812"/>
<dbReference type="EMBL" id="UHFX01000003">
    <property type="protein sequence ID" value="SUO03953.1"/>
    <property type="molecule type" value="Genomic_DNA"/>
</dbReference>
<dbReference type="InterPro" id="IPR011004">
    <property type="entry name" value="Trimer_LpxA-like_sf"/>
</dbReference>
<keyword evidence="2" id="KW-0808">Transferase</keyword>
<keyword evidence="3" id="KW-1185">Reference proteome</keyword>
<dbReference type="PANTHER" id="PTHR13061:SF29">
    <property type="entry name" value="GAMMA CARBONIC ANHYDRASE-LIKE 1, MITOCHONDRIAL-RELATED"/>
    <property type="match status" value="1"/>
</dbReference>
<dbReference type="InterPro" id="IPR047324">
    <property type="entry name" value="LbH_gamma_CA-like"/>
</dbReference>
<dbReference type="SUPFAM" id="SSF55729">
    <property type="entry name" value="Acyl-CoA N-acyltransferases (Nat)"/>
    <property type="match status" value="1"/>
</dbReference>
<dbReference type="InterPro" id="IPR050484">
    <property type="entry name" value="Transf_Hexapept/Carb_Anhydrase"/>
</dbReference>
<accession>A0A380LL27</accession>
<dbReference type="InterPro" id="IPR000182">
    <property type="entry name" value="GNAT_dom"/>
</dbReference>
<feature type="domain" description="N-acetyltransferase" evidence="1">
    <location>
        <begin position="1"/>
        <end position="161"/>
    </location>
</feature>
<dbReference type="PROSITE" id="PS51186">
    <property type="entry name" value="GNAT"/>
    <property type="match status" value="1"/>
</dbReference>
<evidence type="ECO:0000313" key="3">
    <source>
        <dbReference type="Proteomes" id="UP000255523"/>
    </source>
</evidence>
<dbReference type="Proteomes" id="UP000255523">
    <property type="component" value="Unassembled WGS sequence"/>
</dbReference>
<protein>
    <submittedName>
        <fullName evidence="2">Sortase and related acyltransferase</fullName>
    </submittedName>
</protein>
<dbReference type="Gene3D" id="2.160.10.10">
    <property type="entry name" value="Hexapeptide repeat proteins"/>
    <property type="match status" value="1"/>
</dbReference>
<proteinExistence type="predicted"/>
<dbReference type="Gene3D" id="3.40.630.30">
    <property type="match status" value="1"/>
</dbReference>
<sequence>MSIRAFETADLSALYDIYAYYVKTTAYNFDLEPMSYSQYKLQIEKIAKEYPIFVACHDEQVIGYAYVHPAFSKAAYRFCMEVTIYFRKGSHFGLADCLLETLEKACVQKGCRWLIACITDTNHRSISFHQRHGYQWSGSLPECGFKFDTWHGVVWLIKDIQQTKPSYYKAPNATITGDVQIGKGSSIWFGTVVRGDSDTICIGEQTNVQDNAVLHCSKGHPLIIGNRVTIGHHAIVHGCTIEDEVLIGMGATIMDGAKIGKHSIIGAGALVPPGKVIPEGSVVLGCPGKVHHLVTPEQIEQILDNAQEYVEYAQLYEKRGV</sequence>
<dbReference type="AlphaFoldDB" id="A0A380LL27"/>
<keyword evidence="2" id="KW-0012">Acyltransferase</keyword>
<evidence type="ECO:0000313" key="2">
    <source>
        <dbReference type="EMBL" id="SUO03953.1"/>
    </source>
</evidence>
<reference evidence="2 3" key="1">
    <citation type="submission" date="2018-06" db="EMBL/GenBank/DDBJ databases">
        <authorList>
            <consortium name="Pathogen Informatics"/>
            <person name="Doyle S."/>
        </authorList>
    </citation>
    <scope>NUCLEOTIDE SEQUENCE [LARGE SCALE GENOMIC DNA]</scope>
    <source>
        <strain evidence="2 3">NCTC11087</strain>
    </source>
</reference>
<dbReference type="InterPro" id="IPR001451">
    <property type="entry name" value="Hexapep"/>
</dbReference>
<dbReference type="InterPro" id="IPR016181">
    <property type="entry name" value="Acyl_CoA_acyltransferase"/>
</dbReference>
<dbReference type="PANTHER" id="PTHR13061">
    <property type="entry name" value="DYNACTIN SUBUNIT P25"/>
    <property type="match status" value="1"/>
</dbReference>
<name>A0A380LL27_9FIRM</name>
<dbReference type="Pfam" id="PF00132">
    <property type="entry name" value="Hexapep"/>
    <property type="match status" value="1"/>
</dbReference>
<evidence type="ECO:0000259" key="1">
    <source>
        <dbReference type="PROSITE" id="PS51186"/>
    </source>
</evidence>
<gene>
    <name evidence="2" type="primary">yrdA</name>
    <name evidence="2" type="ORF">NCTC11087_00837</name>
</gene>